<dbReference type="GO" id="GO:0016020">
    <property type="term" value="C:membrane"/>
    <property type="evidence" value="ECO:0007669"/>
    <property type="project" value="TreeGrafter"/>
</dbReference>
<protein>
    <recommendedName>
        <fullName evidence="5">Bacterial surface antigen (D15) domain-containing protein</fullName>
    </recommendedName>
</protein>
<evidence type="ECO:0000313" key="3">
    <source>
        <dbReference type="EMBL" id="CAJ1965945.1"/>
    </source>
</evidence>
<evidence type="ECO:0008006" key="5">
    <source>
        <dbReference type="Google" id="ProtNLM"/>
    </source>
</evidence>
<dbReference type="Gene3D" id="2.40.160.50">
    <property type="entry name" value="membrane protein fhac: a member of the omp85/tpsb transporter family"/>
    <property type="match status" value="1"/>
</dbReference>
<organism evidence="3 4">
    <name type="scientific">Cylindrotheca closterium</name>
    <dbReference type="NCBI Taxonomy" id="2856"/>
    <lineage>
        <taxon>Eukaryota</taxon>
        <taxon>Sar</taxon>
        <taxon>Stramenopiles</taxon>
        <taxon>Ochrophyta</taxon>
        <taxon>Bacillariophyta</taxon>
        <taxon>Bacillariophyceae</taxon>
        <taxon>Bacillariophycidae</taxon>
        <taxon>Bacillariales</taxon>
        <taxon>Bacillariaceae</taxon>
        <taxon>Cylindrotheca</taxon>
    </lineage>
</organism>
<proteinExistence type="predicted"/>
<feature type="chain" id="PRO_5042145994" description="Bacterial surface antigen (D15) domain-containing protein" evidence="2">
    <location>
        <begin position="18"/>
        <end position="689"/>
    </location>
</feature>
<dbReference type="AlphaFoldDB" id="A0AAD2G8N8"/>
<comment type="caution">
    <text evidence="3">The sequence shown here is derived from an EMBL/GenBank/DDBJ whole genome shotgun (WGS) entry which is preliminary data.</text>
</comment>
<evidence type="ECO:0000256" key="2">
    <source>
        <dbReference type="SAM" id="SignalP"/>
    </source>
</evidence>
<accession>A0AAD2G8N8</accession>
<feature type="region of interest" description="Disordered" evidence="1">
    <location>
        <begin position="53"/>
        <end position="98"/>
    </location>
</feature>
<feature type="signal peptide" evidence="2">
    <location>
        <begin position="1"/>
        <end position="17"/>
    </location>
</feature>
<evidence type="ECO:0000313" key="4">
    <source>
        <dbReference type="Proteomes" id="UP001295423"/>
    </source>
</evidence>
<dbReference type="Gene3D" id="3.10.20.310">
    <property type="entry name" value="membrane protein fhac"/>
    <property type="match status" value="1"/>
</dbReference>
<name>A0AAD2G8N8_9STRA</name>
<keyword evidence="2" id="KW-0732">Signal</keyword>
<dbReference type="PANTHER" id="PTHR12815:SF42">
    <property type="entry name" value="BACTERIAL SURFACE ANTIGEN (D15) DOMAIN-CONTAINING PROTEIN"/>
    <property type="match status" value="1"/>
</dbReference>
<reference evidence="3" key="1">
    <citation type="submission" date="2023-08" db="EMBL/GenBank/DDBJ databases">
        <authorList>
            <person name="Audoor S."/>
            <person name="Bilcke G."/>
        </authorList>
    </citation>
    <scope>NUCLEOTIDE SEQUENCE</scope>
</reference>
<dbReference type="EMBL" id="CAKOGP040002236">
    <property type="protein sequence ID" value="CAJ1965945.1"/>
    <property type="molecule type" value="Genomic_DNA"/>
</dbReference>
<dbReference type="PANTHER" id="PTHR12815">
    <property type="entry name" value="SORTING AND ASSEMBLY MACHINERY SAMM50 PROTEIN FAMILY MEMBER"/>
    <property type="match status" value="1"/>
</dbReference>
<gene>
    <name evidence="3" type="ORF">CYCCA115_LOCUS21531</name>
</gene>
<keyword evidence="4" id="KW-1185">Reference proteome</keyword>
<dbReference type="InterPro" id="IPR039910">
    <property type="entry name" value="D15-like"/>
</dbReference>
<dbReference type="Proteomes" id="UP001295423">
    <property type="component" value="Unassembled WGS sequence"/>
</dbReference>
<evidence type="ECO:0000256" key="1">
    <source>
        <dbReference type="SAM" id="MobiDB-lite"/>
    </source>
</evidence>
<sequence>MLLIQLLVCSYFGTSNAFLTPPPNGPPSQLNLNFGDNDDGAHSASMPIIYNKDDGFRNGFDEEDAENPSDHTQSKSSEASDSLRGGAGGGSSASSNGVVRGAQVTSARVTNFWSSAWQNFSSKVSQVFKSKETKKEEELMEQLRTMPVQAVSLPKDSVVPDEVARMAVKRSGQLGQPLRTDRVQEIAKGIKRWYNSKGYVLHSVTGATLKPETATAIITVEEPKVSQIPVDITVCKEMIVDDETGEIMTFKQYRRKEAARKSFRYDRIEKSDLNTTFVITQGRTSAKKISQAMNLKSGKPFKWDNGRWQRILSSGVFGKVLNAGPARTRDGNVCLQVLATEPPPRHLEYGLGKSLYTGTWEGEIDFEHQNLFGGGETVGLVVRRGTTDAAPSIRIQYKDDKFGLEGGHEMEVFTDYIGDSAEDTSSKATTSSDGSDSADDKFVDYEHDDLFNRRGATFRLKNPIDPGYVRNSLASISAERTSTRTGLHENLASTSLTLGPFRQSLPMYARSSFSTTLTGGTRLGEADGENEGIFGYEMLPYSQGSVTSRQILPLLSITKGDSRKPISLALQHIVATATPNLPRHEAKAMGISAQIRGVKPDGGATSTVKGTAELRIPFELPKIGGDATMLFFGDWFYVQKDHSSPFYSKSSIGVGLRKNVQGLPLKYDVSYTSEGDIKQFFGLGMDFDA</sequence>